<name>A0ABP0MMI1_9DINO</name>
<proteinExistence type="predicted"/>
<comment type="caution">
    <text evidence="2">The sequence shown here is derived from an EMBL/GenBank/DDBJ whole genome shotgun (WGS) entry which is preliminary data.</text>
</comment>
<gene>
    <name evidence="2" type="ORF">CCMP2556_LOCUS26572</name>
</gene>
<dbReference type="Proteomes" id="UP001642484">
    <property type="component" value="Unassembled WGS sequence"/>
</dbReference>
<sequence>MPLQQISALSDDEPMVGKPVVKGSNSKGQKFPKFGWKDPSSGKVHSFKPMCLPRAVPEKIRLVPKRVSKKATLKTKKIVGKTVRMKTWGTIRCFGATYRANTSYLSVRGRQDFGTQVFYWDKYRAELKKSVPKELRNKKKFVPPRVAEYFAGVPHKWTSLTEHVSKTAFEQLFGPLQGKQLEVISVFAGVAGLELGLRQFCKACVYVERDEFCQQVLRKRMAEGWIPRAERSTQTLFSITLALP</sequence>
<evidence type="ECO:0000313" key="3">
    <source>
        <dbReference type="Proteomes" id="UP001642484"/>
    </source>
</evidence>
<organism evidence="2 3">
    <name type="scientific">Durusdinium trenchii</name>
    <dbReference type="NCBI Taxonomy" id="1381693"/>
    <lineage>
        <taxon>Eukaryota</taxon>
        <taxon>Sar</taxon>
        <taxon>Alveolata</taxon>
        <taxon>Dinophyceae</taxon>
        <taxon>Suessiales</taxon>
        <taxon>Symbiodiniaceae</taxon>
        <taxon>Durusdinium</taxon>
    </lineage>
</organism>
<accession>A0ABP0MMI1</accession>
<dbReference type="EMBL" id="CAXAMN010018580">
    <property type="protein sequence ID" value="CAK9052695.1"/>
    <property type="molecule type" value="Genomic_DNA"/>
</dbReference>
<evidence type="ECO:0000313" key="2">
    <source>
        <dbReference type="EMBL" id="CAK9052695.1"/>
    </source>
</evidence>
<evidence type="ECO:0000256" key="1">
    <source>
        <dbReference type="SAM" id="MobiDB-lite"/>
    </source>
</evidence>
<reference evidence="2 3" key="1">
    <citation type="submission" date="2024-02" db="EMBL/GenBank/DDBJ databases">
        <authorList>
            <person name="Chen Y."/>
            <person name="Shah S."/>
            <person name="Dougan E. K."/>
            <person name="Thang M."/>
            <person name="Chan C."/>
        </authorList>
    </citation>
    <scope>NUCLEOTIDE SEQUENCE [LARGE SCALE GENOMIC DNA]</scope>
</reference>
<keyword evidence="3" id="KW-1185">Reference proteome</keyword>
<protein>
    <submittedName>
        <fullName evidence="2">Uncharacterized protein</fullName>
    </submittedName>
</protein>
<feature type="region of interest" description="Disordered" evidence="1">
    <location>
        <begin position="1"/>
        <end position="35"/>
    </location>
</feature>